<organism evidence="2 3">
    <name type="scientific">Chroococcidiopsis thermalis (strain PCC 7203)</name>
    <dbReference type="NCBI Taxonomy" id="251229"/>
    <lineage>
        <taxon>Bacteria</taxon>
        <taxon>Bacillati</taxon>
        <taxon>Cyanobacteriota</taxon>
        <taxon>Cyanophyceae</taxon>
        <taxon>Chroococcidiopsidales</taxon>
        <taxon>Chroococcidiopsidaceae</taxon>
        <taxon>Chroococcidiopsis</taxon>
    </lineage>
</organism>
<reference evidence="2 3" key="1">
    <citation type="submission" date="2012-06" db="EMBL/GenBank/DDBJ databases">
        <title>Finished chromosome of genome of Chroococcidiopsis thermalis PCC 7203.</title>
        <authorList>
            <consortium name="US DOE Joint Genome Institute"/>
            <person name="Gugger M."/>
            <person name="Coursin T."/>
            <person name="Rippka R."/>
            <person name="Tandeau De Marsac N."/>
            <person name="Huntemann M."/>
            <person name="Wei C.-L."/>
            <person name="Han J."/>
            <person name="Detter J.C."/>
            <person name="Han C."/>
            <person name="Tapia R."/>
            <person name="Davenport K."/>
            <person name="Daligault H."/>
            <person name="Erkkila T."/>
            <person name="Gu W."/>
            <person name="Munk A.C.C."/>
            <person name="Teshima H."/>
            <person name="Xu Y."/>
            <person name="Chain P."/>
            <person name="Chen A."/>
            <person name="Krypides N."/>
            <person name="Mavromatis K."/>
            <person name="Markowitz V."/>
            <person name="Szeto E."/>
            <person name="Ivanova N."/>
            <person name="Mikhailova N."/>
            <person name="Ovchinnikova G."/>
            <person name="Pagani I."/>
            <person name="Pati A."/>
            <person name="Goodwin L."/>
            <person name="Peters L."/>
            <person name="Pitluck S."/>
            <person name="Woyke T."/>
            <person name="Kerfeld C."/>
        </authorList>
    </citation>
    <scope>NUCLEOTIDE SEQUENCE [LARGE SCALE GENOMIC DNA]</scope>
    <source>
        <strain evidence="2 3">PCC 7203</strain>
    </source>
</reference>
<dbReference type="InterPro" id="IPR012334">
    <property type="entry name" value="Pectin_lyas_fold"/>
</dbReference>
<evidence type="ECO:0000313" key="3">
    <source>
        <dbReference type="Proteomes" id="UP000010384"/>
    </source>
</evidence>
<dbReference type="KEGG" id="cthe:Chro_3745"/>
<gene>
    <name evidence="2" type="ORF">Chro_3745</name>
</gene>
<evidence type="ECO:0000313" key="2">
    <source>
        <dbReference type="EMBL" id="AFY89180.1"/>
    </source>
</evidence>
<protein>
    <submittedName>
        <fullName evidence="2">Filamentous hemagglutinin family outer membrane protein</fullName>
    </submittedName>
</protein>
<dbReference type="Gene3D" id="2.160.20.10">
    <property type="entry name" value="Single-stranded right-handed beta-helix, Pectin lyase-like"/>
    <property type="match status" value="4"/>
</dbReference>
<dbReference type="NCBIfam" id="TIGR01901">
    <property type="entry name" value="adhes_NPXG"/>
    <property type="match status" value="1"/>
</dbReference>
<dbReference type="Pfam" id="PF05860">
    <property type="entry name" value="TPS"/>
    <property type="match status" value="1"/>
</dbReference>
<dbReference type="OrthoDB" id="524782at2"/>
<feature type="domain" description="Filamentous haemagglutinin FhaB/tRNA nuclease CdiA-like TPS" evidence="1">
    <location>
        <begin position="36"/>
        <end position="151"/>
    </location>
</feature>
<dbReference type="HOGENOM" id="CLU_001325_1_0_3"/>
<accession>K9U2Y1</accession>
<dbReference type="Proteomes" id="UP000010384">
    <property type="component" value="Chromosome"/>
</dbReference>
<dbReference type="AlphaFoldDB" id="K9U2Y1"/>
<dbReference type="eggNOG" id="COG3210">
    <property type="taxonomic scope" value="Bacteria"/>
</dbReference>
<evidence type="ECO:0000259" key="1">
    <source>
        <dbReference type="SMART" id="SM00912"/>
    </source>
</evidence>
<dbReference type="InParanoid" id="K9U2Y1"/>
<dbReference type="InterPro" id="IPR008638">
    <property type="entry name" value="FhaB/CdiA-like_TPS"/>
</dbReference>
<sequence>MDTSDRRWNWKLGRTIILGLSGAIAFWENCAYAQITPDTTLGNENSTVTSTGTVDSINGGATRGANLFHSFEEFNVESGRAAYFNNPAGIENILTRVTGGNPSNILGTLGVAGGNANLFLINPNGIIFGANARLDVSGSFVGTTASGIGLANGDTFSANPGEPLPNQLLNVNPNAFFFNQINAGAIVNRSTADSRGLEVPQGKSLLLVGGDVNLEGGRLSAPGGEVELAGVANTGAVGLSNNGSDLGLSFPTELQRADVSLSNRARVNVSATGGGSIAIFAQNLDISAGSSLVAGVGTGLGSVDTQAGNIKIDATDTVAISGTSSTDSSSGISNVVSAGATGSAGNIEIKTGSLSIIGNALVGSATDGRGNAGSVSIQASDKVSFSGVNSGVLSSVASSGMGNGADVNIQTRSLSLSDGAQLATSTFGQGDSGNIQVNATDSVSFSSGSRLQALTFGGGNAGNVTIKADDTVSFDSSSALSNVFINLGFRAQGKGKGGNINIQARSLSLTNNATLNSSTFGQGDAGNIQVNATDSVSFSGSSTILATSAGLGNAGDVMINAGDAVSFDGQGTGIPSGINTVVALSAGSDRQGGNINIQARSLSLINNATLNSSTLGQGDAGSISVQASDSVSLDNSFIISAVGQRGVGNGGDINVQTRSMKAIDGAKLQSQTFGTGNAGNISVNAIDSVTLSGVGLSGSSLSGNILERGYSSGLISSTEATASGQGGEIRVTTSALRVVDGAVLSARTRNAADGGNIFINANTLKAIDGGQILTTAFSSGSAGDIFVDATNSITLSGSDPTFFNRLTEFGPEIVDPDDPASGLFARTRATGSAGSLTINTGQLQVLDGAEVTVSGESGQAGNLDVTANSILLNRGKLTAVTGLGEGGNITLQELDLLRMRDNSLISAEALNAANGGNINIDSTFILAIPSENSDIIANAFEGSGGNINITAQGIFRLQYRDRPTPTTSDINARSEFGVDGAVEIDTPEGEPNQGLSELPVVPVDTQVSQACTPGSSQAQSEFIVTGRGGLPQNPGDVLNTDAVQVDLVTLNPQGDRPSTPSVSTNSTSLTSAPIVEAQSWAIDKKGNVVLIASSSTHTAYSSWQKLPECNITKSSS</sequence>
<dbReference type="InterPro" id="IPR011050">
    <property type="entry name" value="Pectin_lyase_fold/virulence"/>
</dbReference>
<proteinExistence type="predicted"/>
<dbReference type="SUPFAM" id="SSF51126">
    <property type="entry name" value="Pectin lyase-like"/>
    <property type="match status" value="5"/>
</dbReference>
<name>K9U2Y1_CHRTP</name>
<dbReference type="PATRIC" id="fig|251229.3.peg.4368"/>
<dbReference type="EMBL" id="CP003597">
    <property type="protein sequence ID" value="AFY89180.1"/>
    <property type="molecule type" value="Genomic_DNA"/>
</dbReference>
<dbReference type="STRING" id="251229.Chro_3745"/>
<dbReference type="SMART" id="SM00912">
    <property type="entry name" value="Haemagg_act"/>
    <property type="match status" value="1"/>
</dbReference>
<keyword evidence="3" id="KW-1185">Reference proteome</keyword>
<dbReference type="RefSeq" id="WP_015155724.1">
    <property type="nucleotide sequence ID" value="NC_019695.1"/>
</dbReference>